<comment type="caution">
    <text evidence="1">The sequence shown here is derived from an EMBL/GenBank/DDBJ whole genome shotgun (WGS) entry which is preliminary data.</text>
</comment>
<proteinExistence type="predicted"/>
<evidence type="ECO:0000313" key="1">
    <source>
        <dbReference type="EMBL" id="KAJ1356780.1"/>
    </source>
</evidence>
<keyword evidence="2" id="KW-1185">Reference proteome</keyword>
<evidence type="ECO:0000313" key="2">
    <source>
        <dbReference type="Proteomes" id="UP001196413"/>
    </source>
</evidence>
<dbReference type="EMBL" id="JAHQIW010002900">
    <property type="protein sequence ID" value="KAJ1356780.1"/>
    <property type="molecule type" value="Genomic_DNA"/>
</dbReference>
<accession>A0AAD5MF42</accession>
<dbReference type="Proteomes" id="UP001196413">
    <property type="component" value="Unassembled WGS sequence"/>
</dbReference>
<organism evidence="1 2">
    <name type="scientific">Parelaphostrongylus tenuis</name>
    <name type="common">Meningeal worm</name>
    <dbReference type="NCBI Taxonomy" id="148309"/>
    <lineage>
        <taxon>Eukaryota</taxon>
        <taxon>Metazoa</taxon>
        <taxon>Ecdysozoa</taxon>
        <taxon>Nematoda</taxon>
        <taxon>Chromadorea</taxon>
        <taxon>Rhabditida</taxon>
        <taxon>Rhabditina</taxon>
        <taxon>Rhabditomorpha</taxon>
        <taxon>Strongyloidea</taxon>
        <taxon>Metastrongylidae</taxon>
        <taxon>Parelaphostrongylus</taxon>
    </lineage>
</organism>
<reference evidence="1" key="1">
    <citation type="submission" date="2021-06" db="EMBL/GenBank/DDBJ databases">
        <title>Parelaphostrongylus tenuis whole genome reference sequence.</title>
        <authorList>
            <person name="Garwood T.J."/>
            <person name="Larsen P.A."/>
            <person name="Fountain-Jones N.M."/>
            <person name="Garbe J.R."/>
            <person name="Macchietto M.G."/>
            <person name="Kania S.A."/>
            <person name="Gerhold R.W."/>
            <person name="Richards J.E."/>
            <person name="Wolf T.M."/>
        </authorList>
    </citation>
    <scope>NUCLEOTIDE SEQUENCE</scope>
    <source>
        <strain evidence="1">MNPRO001-30</strain>
        <tissue evidence="1">Meninges</tissue>
    </source>
</reference>
<sequence>MRTSTPLLVKNQGITYTIRIKKDHQHKAGPDLRSPCTVQDQCLRSKQEAKIRLPNRLVENVVEEGEKSLSCGAAVFDGIFIGFFRYRAFLR</sequence>
<dbReference type="AlphaFoldDB" id="A0AAD5MF42"/>
<protein>
    <submittedName>
        <fullName evidence="1">Uncharacterized protein</fullName>
    </submittedName>
</protein>
<name>A0AAD5MF42_PARTN</name>
<gene>
    <name evidence="1" type="ORF">KIN20_014571</name>
</gene>